<feature type="region of interest" description="Disordered" evidence="1">
    <location>
        <begin position="693"/>
        <end position="719"/>
    </location>
</feature>
<evidence type="ECO:0000313" key="3">
    <source>
        <dbReference type="EMBL" id="KFG31447.1"/>
    </source>
</evidence>
<evidence type="ECO:0000256" key="1">
    <source>
        <dbReference type="SAM" id="MobiDB-lite"/>
    </source>
</evidence>
<gene>
    <name evidence="3" type="ORF">TGDOM2_257760</name>
</gene>
<organism evidence="3 4">
    <name type="scientific">Toxoplasma gondii GAB2-2007-GAL-DOM2</name>
    <dbReference type="NCBI Taxonomy" id="1130820"/>
    <lineage>
        <taxon>Eukaryota</taxon>
        <taxon>Sar</taxon>
        <taxon>Alveolata</taxon>
        <taxon>Apicomplexa</taxon>
        <taxon>Conoidasida</taxon>
        <taxon>Coccidia</taxon>
        <taxon>Eucoccidiorida</taxon>
        <taxon>Eimeriorina</taxon>
        <taxon>Sarcocystidae</taxon>
        <taxon>Toxoplasma</taxon>
    </lineage>
</organism>
<feature type="region of interest" description="Disordered" evidence="1">
    <location>
        <begin position="360"/>
        <end position="404"/>
    </location>
</feature>
<feature type="region of interest" description="Disordered" evidence="1">
    <location>
        <begin position="151"/>
        <end position="191"/>
    </location>
</feature>
<keyword evidence="2" id="KW-0472">Membrane</keyword>
<feature type="compositionally biased region" description="Basic and acidic residues" evidence="1">
    <location>
        <begin position="569"/>
        <end position="580"/>
    </location>
</feature>
<feature type="compositionally biased region" description="Polar residues" evidence="1">
    <location>
        <begin position="115"/>
        <end position="128"/>
    </location>
</feature>
<feature type="compositionally biased region" description="Low complexity" evidence="1">
    <location>
        <begin position="527"/>
        <end position="538"/>
    </location>
</feature>
<evidence type="ECO:0000313" key="4">
    <source>
        <dbReference type="Proteomes" id="UP000028837"/>
    </source>
</evidence>
<feature type="compositionally biased region" description="Basic and acidic residues" evidence="1">
    <location>
        <begin position="696"/>
        <end position="719"/>
    </location>
</feature>
<keyword evidence="2" id="KW-1133">Transmembrane helix</keyword>
<sequence>MIHPYRRPRGHGKVGTITEETASASTSEAVSFSRMRGGSLCESTTELSSPCSPRPIFSSVCLSSSSSLSVCACPQKIAHVVFRHEGEEECDSHSLFVGGNVGGLCKISPGADIQTTETQDGKNTSPITSPYVPVAGQGTLRVDNYVHTDEHYSQTTGRSPRVADSGVKQHRADLEGESTDPSPSTDHPLSPLVDSSPCSFARVFSPHLCGSINATSPSAGEFVCGFRSGSEGEGDVRSACGVSPLMFLARTSTSSDCVPDVRKEIPRPDVSSSDDVPQATLYLGHLFPSRGAVTPLDTHVAEPGTSLCFPHLGTPREAHYTDRTRRVVARTEGTSNRGAADAFNNGAGAGVRSSFCAAGGPTGTRGSSDTDSCGPGDVEKYQRPTGTAPAETAEVGVSRRRGEARKRPPILSRLLSTFTWAERVRSRNEACMESSSQTSRPPIIAEDDKSLSCMPEAQPFSAAFQTCNNGGVEDEAHWHGLMGDCRRRSDPILDGREQVRNRAELASLRCKDDRLLVEQAVASFAEGAASSESHSAGSCTETPRGLSGRSSVWEAAVARVAADAVFSSKNEKRGDDRDASETGGDTNGTTRENGEVPLSHGEVGDSDEDSARTITQPAPPNWWWTLVRSTGWFLARSDVPSVGGSNAISENEGSIMLRDADSSFPLERRGRQRTLSRSTNAWQLELPFGSGVSYHGTRDPHQDAVMERDDHSDKAGNRDTSRMRPWWQVWDGLFGAMSSDEGWSCSTCADADKLCKDRSERVSEFPCHDLREVGERECTLSMRETSAEDEEPARREQLLHHQTGNDSLSSHDIVQPDEDREYSGSRCRQSLLPQDMVSPVPTPIVVTLASLSRQTASSAYEGSISPIAQAGDDDDDWDFFADEAQMDAVLEAALASPGFTNCLLGFRASEEDVSADGNAGSSTVEERASLDANPLPRSSIAELREHLKASLRDKSSRMRRHFRGVRQAVRTRDLQAVRRELADMAEVGGPEVSGIWASVKVGIGIATLASGHVIMGGIMLAMATSAVGSAVLWGRHRDQFRRWMAGEEPDGGAQEEGERRVQTEAEHAEGIVRNIDEGETYEREQGGQPTWDEATRRRTTTWMWCENREETDTQRRVVTAPMIPQLPLALAVASCESSVCKESGRGTGTSLKNPGDDADETACAFKTKERGDRGASGCIAGCQTPVVDREHLSWSGEENDSRFVSSGYRDTEGDGDSCDFEAHIPSMADVVAASIHPDCAAL</sequence>
<keyword evidence="2 3" id="KW-0812">Transmembrane</keyword>
<accession>A0A086JH29</accession>
<feature type="transmembrane region" description="Helical" evidence="2">
    <location>
        <begin position="1013"/>
        <end position="1034"/>
    </location>
</feature>
<name>A0A086JH29_TOXGO</name>
<feature type="region of interest" description="Disordered" evidence="1">
    <location>
        <begin position="527"/>
        <end position="547"/>
    </location>
</feature>
<feature type="region of interest" description="Disordered" evidence="1">
    <location>
        <begin position="567"/>
        <end position="618"/>
    </location>
</feature>
<protein>
    <submittedName>
        <fullName evidence="3">Putative transmembrane protein</fullName>
    </submittedName>
</protein>
<comment type="caution">
    <text evidence="3">The sequence shown here is derived from an EMBL/GenBank/DDBJ whole genome shotgun (WGS) entry which is preliminary data.</text>
</comment>
<proteinExistence type="predicted"/>
<dbReference type="VEuPathDB" id="ToxoDB:TGDOM2_257760"/>
<dbReference type="EMBL" id="AHZU02001525">
    <property type="protein sequence ID" value="KFG31447.1"/>
    <property type="molecule type" value="Genomic_DNA"/>
</dbReference>
<dbReference type="OrthoDB" id="330903at2759"/>
<dbReference type="Proteomes" id="UP000028837">
    <property type="component" value="Unassembled WGS sequence"/>
</dbReference>
<feature type="region of interest" description="Disordered" evidence="1">
    <location>
        <begin position="779"/>
        <end position="824"/>
    </location>
</feature>
<feature type="compositionally biased region" description="Polar residues" evidence="1">
    <location>
        <begin position="800"/>
        <end position="812"/>
    </location>
</feature>
<feature type="region of interest" description="Disordered" evidence="1">
    <location>
        <begin position="115"/>
        <end position="134"/>
    </location>
</feature>
<dbReference type="AlphaFoldDB" id="A0A086JH29"/>
<reference evidence="3 4" key="1">
    <citation type="submission" date="2014-02" db="EMBL/GenBank/DDBJ databases">
        <authorList>
            <person name="Sibley D."/>
            <person name="Venepally P."/>
            <person name="Karamycheva S."/>
            <person name="Hadjithomas M."/>
            <person name="Khan A."/>
            <person name="Brunk B."/>
            <person name="Roos D."/>
            <person name="Caler E."/>
            <person name="Lorenzi H."/>
        </authorList>
    </citation>
    <scope>NUCLEOTIDE SEQUENCE [LARGE SCALE GENOMIC DNA]</scope>
    <source>
        <strain evidence="3 4">GAB2-2007-GAL-DOM2</strain>
    </source>
</reference>
<evidence type="ECO:0000256" key="2">
    <source>
        <dbReference type="SAM" id="Phobius"/>
    </source>
</evidence>